<reference evidence="1" key="1">
    <citation type="submission" date="2022-04" db="EMBL/GenBank/DDBJ databases">
        <title>Genome of the entomopathogenic fungus Entomophthora muscae.</title>
        <authorList>
            <person name="Elya C."/>
            <person name="Lovett B.R."/>
            <person name="Lee E."/>
            <person name="Macias A.M."/>
            <person name="Hajek A.E."/>
            <person name="De Bivort B.L."/>
            <person name="Kasson M.T."/>
            <person name="De Fine Licht H.H."/>
            <person name="Stajich J.E."/>
        </authorList>
    </citation>
    <scope>NUCLEOTIDE SEQUENCE</scope>
    <source>
        <strain evidence="1">Berkeley</strain>
    </source>
</reference>
<comment type="caution">
    <text evidence="1">The sequence shown here is derived from an EMBL/GenBank/DDBJ whole genome shotgun (WGS) entry which is preliminary data.</text>
</comment>
<name>A0ACC2RVI2_9FUNG</name>
<evidence type="ECO:0000313" key="2">
    <source>
        <dbReference type="Proteomes" id="UP001165960"/>
    </source>
</evidence>
<evidence type="ECO:0000313" key="1">
    <source>
        <dbReference type="EMBL" id="KAJ9054028.1"/>
    </source>
</evidence>
<sequence>MASPSAIPLTFRRRRPQVQSDSGSESESSIEEVVPTKKILALKPANSIKVVEKEIDTSSRFSSIITPATEDLDTSRPIYSSTYNQTSKKFRPLERFHFSPTLKVPEVTARVGYLNKKENDKPLPNELPPLKAEAEVELPEPPKGCFPAFKSSKKPTLKAKEIKKPIKQKELAIQPIKITVEKKIKKKQPVLTDYARELATQNKLYHDKVQQLLASLQTDQLPSCRIQGCAHIDHFEMLFQALIANQDLPTPTPHMGILTFLYFTSKDPIHTEMLLESEFTVPFLLTAMSCYASTKLPVPSQISNLLNQGSKFNPSTSLEAYLAVLSLLQMAEAGSRRLRRLRSLITALSGLSTIVACIAKTHAEDEHISAAAIELLSSILQEEGQQMRFQIVDENPSLIPTLLGVLEGSAGDELPHAAAKLLINITNHHFEAISLVAMQLSSIVNRIVTIHASVDSLSKKAAFIMPLVALLINLAEAPELKDLSHIHPMFSELDLETPEHLSLLSHLARLFECYSGVEHHSCWALAGYIGALIAFILKGTHLHSSDLPSLEQVRAEIPHGTTFLFKFLQQFKLISVQLESHHLVVHSQPKNGATSEYYALTPRTFDESLAMLLEHLSKYTTSDLVS</sequence>
<proteinExistence type="predicted"/>
<accession>A0ACC2RVI2</accession>
<gene>
    <name evidence="1" type="ORF">DSO57_1018750</name>
</gene>
<protein>
    <submittedName>
        <fullName evidence="1">Uncharacterized protein</fullName>
    </submittedName>
</protein>
<dbReference type="Proteomes" id="UP001165960">
    <property type="component" value="Unassembled WGS sequence"/>
</dbReference>
<organism evidence="1 2">
    <name type="scientific">Entomophthora muscae</name>
    <dbReference type="NCBI Taxonomy" id="34485"/>
    <lineage>
        <taxon>Eukaryota</taxon>
        <taxon>Fungi</taxon>
        <taxon>Fungi incertae sedis</taxon>
        <taxon>Zoopagomycota</taxon>
        <taxon>Entomophthoromycotina</taxon>
        <taxon>Entomophthoromycetes</taxon>
        <taxon>Entomophthorales</taxon>
        <taxon>Entomophthoraceae</taxon>
        <taxon>Entomophthora</taxon>
    </lineage>
</organism>
<keyword evidence="2" id="KW-1185">Reference proteome</keyword>
<dbReference type="EMBL" id="QTSX02006472">
    <property type="protein sequence ID" value="KAJ9054028.1"/>
    <property type="molecule type" value="Genomic_DNA"/>
</dbReference>